<dbReference type="GO" id="GO:0003676">
    <property type="term" value="F:nucleic acid binding"/>
    <property type="evidence" value="ECO:0007669"/>
    <property type="project" value="InterPro"/>
</dbReference>
<evidence type="ECO:0000256" key="12">
    <source>
        <dbReference type="PROSITE-ProRule" id="PRU00552"/>
    </source>
</evidence>
<dbReference type="Pfam" id="PF25430">
    <property type="entry name" value="DDX23"/>
    <property type="match status" value="1"/>
</dbReference>
<dbReference type="GO" id="GO:0005524">
    <property type="term" value="F:ATP binding"/>
    <property type="evidence" value="ECO:0007669"/>
    <property type="project" value="UniProtKB-KW"/>
</dbReference>
<dbReference type="CDD" id="cd18787">
    <property type="entry name" value="SF2_C_DEAD"/>
    <property type="match status" value="1"/>
</dbReference>
<dbReference type="InterPro" id="IPR014014">
    <property type="entry name" value="RNA_helicase_DEAD_Q_motif"/>
</dbReference>
<dbReference type="OrthoDB" id="196131at2759"/>
<dbReference type="GO" id="GO:0016787">
    <property type="term" value="F:hydrolase activity"/>
    <property type="evidence" value="ECO:0007669"/>
    <property type="project" value="UniProtKB-KW"/>
</dbReference>
<dbReference type="Proteomes" id="UP001061958">
    <property type="component" value="Unassembled WGS sequence"/>
</dbReference>
<evidence type="ECO:0000256" key="5">
    <source>
        <dbReference type="ARBA" id="ARBA00022801"/>
    </source>
</evidence>
<keyword evidence="5 13" id="KW-0378">Hydrolase</keyword>
<evidence type="ECO:0000256" key="1">
    <source>
        <dbReference type="ARBA" id="ARBA00004123"/>
    </source>
</evidence>
<feature type="compositionally biased region" description="Polar residues" evidence="14">
    <location>
        <begin position="59"/>
        <end position="86"/>
    </location>
</feature>
<evidence type="ECO:0000313" key="18">
    <source>
        <dbReference type="EMBL" id="GJQ15688.1"/>
    </source>
</evidence>
<evidence type="ECO:0000259" key="15">
    <source>
        <dbReference type="PROSITE" id="PS51192"/>
    </source>
</evidence>
<dbReference type="FunFam" id="3.40.50.300:FF:000322">
    <property type="entry name" value="probable ATP-dependent RNA helicase DDX23"/>
    <property type="match status" value="1"/>
</dbReference>
<dbReference type="GO" id="GO:0005634">
    <property type="term" value="C:nucleus"/>
    <property type="evidence" value="ECO:0007669"/>
    <property type="project" value="UniProtKB-SubCell"/>
</dbReference>
<evidence type="ECO:0000256" key="8">
    <source>
        <dbReference type="ARBA" id="ARBA00023187"/>
    </source>
</evidence>
<feature type="short sequence motif" description="Q motif" evidence="12">
    <location>
        <begin position="327"/>
        <end position="356"/>
    </location>
</feature>
<dbReference type="InterPro" id="IPR057479">
    <property type="entry name" value="PRP28/DDX23-like_helical"/>
</dbReference>
<dbReference type="EC" id="3.6.4.13" evidence="2"/>
<evidence type="ECO:0000256" key="3">
    <source>
        <dbReference type="ARBA" id="ARBA00022664"/>
    </source>
</evidence>
<dbReference type="SUPFAM" id="SSF52540">
    <property type="entry name" value="P-loop containing nucleoside triphosphate hydrolases"/>
    <property type="match status" value="1"/>
</dbReference>
<organism evidence="18 19">
    <name type="scientific">Galdieria partita</name>
    <dbReference type="NCBI Taxonomy" id="83374"/>
    <lineage>
        <taxon>Eukaryota</taxon>
        <taxon>Rhodophyta</taxon>
        <taxon>Bangiophyceae</taxon>
        <taxon>Galdieriales</taxon>
        <taxon>Galdieriaceae</taxon>
        <taxon>Galdieria</taxon>
    </lineage>
</organism>
<feature type="region of interest" description="Disordered" evidence="14">
    <location>
        <begin position="140"/>
        <end position="171"/>
    </location>
</feature>
<keyword evidence="9" id="KW-0539">Nucleus</keyword>
<dbReference type="InterPro" id="IPR011545">
    <property type="entry name" value="DEAD/DEAH_box_helicase_dom"/>
</dbReference>
<evidence type="ECO:0000259" key="16">
    <source>
        <dbReference type="PROSITE" id="PS51194"/>
    </source>
</evidence>
<comment type="caution">
    <text evidence="18">The sequence shown here is derived from an EMBL/GenBank/DDBJ whole genome shotgun (WGS) entry which is preliminary data.</text>
</comment>
<keyword evidence="4 13" id="KW-0547">Nucleotide-binding</keyword>
<evidence type="ECO:0000256" key="9">
    <source>
        <dbReference type="ARBA" id="ARBA00023242"/>
    </source>
</evidence>
<keyword evidence="6 13" id="KW-0347">Helicase</keyword>
<evidence type="ECO:0000256" key="6">
    <source>
        <dbReference type="ARBA" id="ARBA00022806"/>
    </source>
</evidence>
<dbReference type="InterPro" id="IPR014001">
    <property type="entry name" value="Helicase_ATP-bd"/>
</dbReference>
<evidence type="ECO:0000256" key="14">
    <source>
        <dbReference type="SAM" id="MobiDB-lite"/>
    </source>
</evidence>
<protein>
    <recommendedName>
        <fullName evidence="2">RNA helicase</fullName>
        <ecNumber evidence="2">3.6.4.13</ecNumber>
    </recommendedName>
</protein>
<feature type="compositionally biased region" description="Polar residues" evidence="14">
    <location>
        <begin position="161"/>
        <end position="171"/>
    </location>
</feature>
<feature type="compositionally biased region" description="Basic and acidic residues" evidence="14">
    <location>
        <begin position="46"/>
        <end position="58"/>
    </location>
</feature>
<evidence type="ECO:0000256" key="4">
    <source>
        <dbReference type="ARBA" id="ARBA00022741"/>
    </source>
</evidence>
<dbReference type="SMART" id="SM00487">
    <property type="entry name" value="DEXDc"/>
    <property type="match status" value="1"/>
</dbReference>
<evidence type="ECO:0000256" key="13">
    <source>
        <dbReference type="RuleBase" id="RU000492"/>
    </source>
</evidence>
<name>A0A9C7Q3A8_9RHOD</name>
<dbReference type="EMBL" id="BQMJ01000073">
    <property type="protein sequence ID" value="GJQ15688.1"/>
    <property type="molecule type" value="Genomic_DNA"/>
</dbReference>
<evidence type="ECO:0000256" key="10">
    <source>
        <dbReference type="ARBA" id="ARBA00037954"/>
    </source>
</evidence>
<evidence type="ECO:0000256" key="7">
    <source>
        <dbReference type="ARBA" id="ARBA00022840"/>
    </source>
</evidence>
<dbReference type="PROSITE" id="PS00039">
    <property type="entry name" value="DEAD_ATP_HELICASE"/>
    <property type="match status" value="1"/>
</dbReference>
<comment type="catalytic activity">
    <reaction evidence="11">
        <text>ATP + H2O = ADP + phosphate + H(+)</text>
        <dbReference type="Rhea" id="RHEA:13065"/>
        <dbReference type="ChEBI" id="CHEBI:15377"/>
        <dbReference type="ChEBI" id="CHEBI:15378"/>
        <dbReference type="ChEBI" id="CHEBI:30616"/>
        <dbReference type="ChEBI" id="CHEBI:43474"/>
        <dbReference type="ChEBI" id="CHEBI:456216"/>
        <dbReference type="EC" id="3.6.4.13"/>
    </reaction>
</comment>
<comment type="subcellular location">
    <subcellularLocation>
        <location evidence="1">Nucleus</location>
    </subcellularLocation>
</comment>
<feature type="compositionally biased region" description="Basic and acidic residues" evidence="14">
    <location>
        <begin position="260"/>
        <end position="272"/>
    </location>
</feature>
<comment type="similarity">
    <text evidence="10">Belongs to the DEAD box helicase family. DDX23/PRP28 subfamily.</text>
</comment>
<dbReference type="Pfam" id="PF00271">
    <property type="entry name" value="Helicase_C"/>
    <property type="match status" value="1"/>
</dbReference>
<feature type="region of interest" description="Disordered" evidence="14">
    <location>
        <begin position="240"/>
        <end position="272"/>
    </location>
</feature>
<keyword evidence="3" id="KW-0507">mRNA processing</keyword>
<evidence type="ECO:0000259" key="17">
    <source>
        <dbReference type="PROSITE" id="PS51195"/>
    </source>
</evidence>
<dbReference type="PROSITE" id="PS51195">
    <property type="entry name" value="Q_MOTIF"/>
    <property type="match status" value="1"/>
</dbReference>
<feature type="compositionally biased region" description="Basic residues" evidence="14">
    <location>
        <begin position="1"/>
        <end position="16"/>
    </location>
</feature>
<feature type="domain" description="Helicase C-terminal" evidence="16">
    <location>
        <begin position="568"/>
        <end position="731"/>
    </location>
</feature>
<dbReference type="CDD" id="cd17945">
    <property type="entry name" value="DEADc_DDX23"/>
    <property type="match status" value="1"/>
</dbReference>
<feature type="domain" description="DEAD-box RNA helicase Q" evidence="17">
    <location>
        <begin position="327"/>
        <end position="356"/>
    </location>
</feature>
<dbReference type="InterPro" id="IPR001650">
    <property type="entry name" value="Helicase_C-like"/>
</dbReference>
<evidence type="ECO:0000256" key="11">
    <source>
        <dbReference type="ARBA" id="ARBA00047984"/>
    </source>
</evidence>
<dbReference type="GO" id="GO:0008380">
    <property type="term" value="P:RNA splicing"/>
    <property type="evidence" value="ECO:0007669"/>
    <property type="project" value="UniProtKB-KW"/>
</dbReference>
<keyword evidence="8" id="KW-0508">mRNA splicing</keyword>
<dbReference type="GO" id="GO:0003724">
    <property type="term" value="F:RNA helicase activity"/>
    <property type="evidence" value="ECO:0007669"/>
    <property type="project" value="UniProtKB-EC"/>
</dbReference>
<dbReference type="GO" id="GO:0006397">
    <property type="term" value="P:mRNA processing"/>
    <property type="evidence" value="ECO:0007669"/>
    <property type="project" value="UniProtKB-KW"/>
</dbReference>
<proteinExistence type="inferred from homology"/>
<dbReference type="Pfam" id="PF00270">
    <property type="entry name" value="DEAD"/>
    <property type="match status" value="1"/>
</dbReference>
<accession>A0A9C7Q3A8</accession>
<evidence type="ECO:0000313" key="19">
    <source>
        <dbReference type="Proteomes" id="UP001061958"/>
    </source>
</evidence>
<dbReference type="PROSITE" id="PS51194">
    <property type="entry name" value="HELICASE_CTER"/>
    <property type="match status" value="1"/>
</dbReference>
<dbReference type="InterPro" id="IPR000629">
    <property type="entry name" value="RNA-helicase_DEAD-box_CS"/>
</dbReference>
<gene>
    <name evidence="18" type="ORF">GpartN1_g7479.t1</name>
</gene>
<dbReference type="SMART" id="SM00490">
    <property type="entry name" value="HELICc"/>
    <property type="match status" value="1"/>
</dbReference>
<keyword evidence="7 13" id="KW-0067">ATP-binding</keyword>
<dbReference type="PANTHER" id="PTHR47958">
    <property type="entry name" value="ATP-DEPENDENT RNA HELICASE DBP3"/>
    <property type="match status" value="1"/>
</dbReference>
<reference evidence="18" key="2">
    <citation type="submission" date="2022-01" db="EMBL/GenBank/DDBJ databases">
        <authorList>
            <person name="Hirooka S."/>
            <person name="Miyagishima S.Y."/>
        </authorList>
    </citation>
    <scope>NUCLEOTIDE SEQUENCE</scope>
    <source>
        <strain evidence="18">NBRC 102759</strain>
    </source>
</reference>
<feature type="compositionally biased region" description="Basic and acidic residues" evidence="14">
    <location>
        <begin position="94"/>
        <end position="108"/>
    </location>
</feature>
<feature type="domain" description="Helicase ATP-binding" evidence="15">
    <location>
        <begin position="359"/>
        <end position="557"/>
    </location>
</feature>
<dbReference type="PROSITE" id="PS51192">
    <property type="entry name" value="HELICASE_ATP_BIND_1"/>
    <property type="match status" value="1"/>
</dbReference>
<feature type="region of interest" description="Disordered" evidence="14">
    <location>
        <begin position="1"/>
        <end position="126"/>
    </location>
</feature>
<evidence type="ECO:0000256" key="2">
    <source>
        <dbReference type="ARBA" id="ARBA00012552"/>
    </source>
</evidence>
<keyword evidence="19" id="KW-1185">Reference proteome</keyword>
<dbReference type="InterPro" id="IPR027417">
    <property type="entry name" value="P-loop_NTPase"/>
</dbReference>
<sequence>MKSRHQTSPRHSRRRERSVPSRRDSNVYAKRSKRHIRSEVIEEETDQKAKEDCAESHRSSQSNTTLENSSFWEKNQLYRNQVASDDTQLKKTRREPISLEDIMKKKKEEEEEAQKPRFISKSEREKQALERLHERRKTMESMKMEGAQLRSNSVPLVDSQRAISKSQSYANQKTDEESIRLKELLRKHYMKEKDTKSRLTKPSERFRFRFEWDNSEDTLNTEGYTDLSSFEVPLLFGRGHRGGMDPTSTTSESPVKRVGKSKEFGLESSSDRRMDMTLEDPVHRRHKKDMRHWSEKPREEMTERDWRIFREDHSIAYRGGRAPFPARNWEETGLPRVLLDSVRHIAKYKQPTPIQMAAIPIGLAKRDMIGLAETGSGKTAAFVLPMLVYISQRPPMTPANAAQGPYAVILAPTRELAQQIEEETRKFAEPLGYRVCSVVGGVSIEEQGMKLREGVEIVIATPGRMIDCLERRYCVLNQCDYVVLDEADRMIDMGFEPQVQGVLDAMPSSHLKPELEEEFMELESLDTLYRQTFMFSATMPPAVERLARKFLRNPIIVAVGDIGKGAELVQQRVEYVPNETKKRLRFFEIVGSAEPPILVFLNTKRGCDTLVRAIETESGLDIRATVIHSGKSQELREEHLEGFKQGKYDMLVATDVLGRGIDIKGVNLVINYEMPNKIENYTHRIGRTGRAGREGLAISLVTPADSEIFYDLKLQLEKVGAKVPPEIANHESVKSKSQGFGIIRD</sequence>
<dbReference type="AlphaFoldDB" id="A0A9C7Q3A8"/>
<reference evidence="18" key="1">
    <citation type="journal article" date="2022" name="Proc. Natl. Acad. Sci. U.S.A.">
        <title>Life cycle and functional genomics of the unicellular red alga Galdieria for elucidating algal and plant evolution and industrial use.</title>
        <authorList>
            <person name="Hirooka S."/>
            <person name="Itabashi T."/>
            <person name="Ichinose T.M."/>
            <person name="Onuma R."/>
            <person name="Fujiwara T."/>
            <person name="Yamashita S."/>
            <person name="Jong L.W."/>
            <person name="Tomita R."/>
            <person name="Iwane A.H."/>
            <person name="Miyagishima S.Y."/>
        </authorList>
    </citation>
    <scope>NUCLEOTIDE SEQUENCE</scope>
    <source>
        <strain evidence="18">NBRC 102759</strain>
    </source>
</reference>
<dbReference type="Gene3D" id="3.40.50.300">
    <property type="entry name" value="P-loop containing nucleotide triphosphate hydrolases"/>
    <property type="match status" value="2"/>
</dbReference>